<organism evidence="2 3">
    <name type="scientific">Burkholderia cepacia</name>
    <name type="common">Pseudomonas cepacia</name>
    <dbReference type="NCBI Taxonomy" id="292"/>
    <lineage>
        <taxon>Bacteria</taxon>
        <taxon>Pseudomonadati</taxon>
        <taxon>Pseudomonadota</taxon>
        <taxon>Betaproteobacteria</taxon>
        <taxon>Burkholderiales</taxon>
        <taxon>Burkholderiaceae</taxon>
        <taxon>Burkholderia</taxon>
        <taxon>Burkholderia cepacia complex</taxon>
    </lineage>
</organism>
<dbReference type="RefSeq" id="WP_052100132.1">
    <property type="nucleotide sequence ID" value="NZ_KN150853.1"/>
</dbReference>
<sequence length="181" mass="20129">MRNHTTLIESTIDRIDTNLIRIEADIKKVPFYRLTIQDTCYFIAASDVDAEAFKRIDQLKPGMAVRACVFEDRGRRGIAWIRSSDVAIAPYDALAQKQRDVSLLTWTSCMFVLSLAIGAAAFNANWALIGVLAVFVSIVSVLGGLLALAGLSDLILKPQRREAQQKWQYESTGFTVERSST</sequence>
<dbReference type="EMBL" id="JPGD01000006">
    <property type="protein sequence ID" value="KGB91774.1"/>
    <property type="molecule type" value="Genomic_DNA"/>
</dbReference>
<dbReference type="AlphaFoldDB" id="A0AA88YZK3"/>
<proteinExistence type="predicted"/>
<keyword evidence="1" id="KW-0812">Transmembrane</keyword>
<evidence type="ECO:0000256" key="1">
    <source>
        <dbReference type="SAM" id="Phobius"/>
    </source>
</evidence>
<dbReference type="Proteomes" id="UP000029575">
    <property type="component" value="Unassembled WGS sequence"/>
</dbReference>
<evidence type="ECO:0000313" key="2">
    <source>
        <dbReference type="EMBL" id="KGB91774.1"/>
    </source>
</evidence>
<reference evidence="2 3" key="1">
    <citation type="submission" date="2014-06" db="EMBL/GenBank/DDBJ databases">
        <authorList>
            <person name="Bishop-Lilly K.A."/>
            <person name="Broomall S.M."/>
            <person name="Chain P.S."/>
            <person name="Chertkov O."/>
            <person name="Coyne S.R."/>
            <person name="Daligault H.E."/>
            <person name="Davenport K.W."/>
            <person name="Erkkila T."/>
            <person name="Frey K.G."/>
            <person name="Gibbons H.S."/>
            <person name="Gu W."/>
            <person name="Jaissle J."/>
            <person name="Johnson S.L."/>
            <person name="Koroleva G.I."/>
            <person name="Ladner J.T."/>
            <person name="Lo C.-C."/>
            <person name="Minogue T.D."/>
            <person name="Munk C."/>
            <person name="Palacios G.F."/>
            <person name="Redden C.L."/>
            <person name="Rosenzweig C.N."/>
            <person name="Scholz M.B."/>
            <person name="Teshima H."/>
            <person name="Xu Y."/>
        </authorList>
    </citation>
    <scope>NUCLEOTIDE SEQUENCE [LARGE SCALE GENOMIC DNA]</scope>
    <source>
        <strain evidence="2 3">DWS 37UF10B-2</strain>
    </source>
</reference>
<feature type="transmembrane region" description="Helical" evidence="1">
    <location>
        <begin position="128"/>
        <end position="151"/>
    </location>
</feature>
<protein>
    <submittedName>
        <fullName evidence="2">Uncharacterized protein</fullName>
    </submittedName>
</protein>
<accession>A0AA88YZK3</accession>
<keyword evidence="1" id="KW-0472">Membrane</keyword>
<evidence type="ECO:0000313" key="3">
    <source>
        <dbReference type="Proteomes" id="UP000029575"/>
    </source>
</evidence>
<comment type="caution">
    <text evidence="2">The sequence shown here is derived from an EMBL/GenBank/DDBJ whole genome shotgun (WGS) entry which is preliminary data.</text>
</comment>
<keyword evidence="1" id="KW-1133">Transmembrane helix</keyword>
<name>A0AA88YZK3_BURCE</name>
<feature type="transmembrane region" description="Helical" evidence="1">
    <location>
        <begin position="103"/>
        <end position="122"/>
    </location>
</feature>
<gene>
    <name evidence="2" type="ORF">DM43_1462</name>
</gene>